<dbReference type="EMBL" id="VOBR01000009">
    <property type="protein sequence ID" value="TWP51250.1"/>
    <property type="molecule type" value="Genomic_DNA"/>
</dbReference>
<accession>A0A563EUA5</accession>
<reference evidence="1 2" key="1">
    <citation type="submission" date="2019-07" db="EMBL/GenBank/DDBJ databases">
        <title>Lentzea xizangensis sp. nov., isolated from Qinghai-Tibetan Plateau Soils.</title>
        <authorList>
            <person name="Huang J."/>
        </authorList>
    </citation>
    <scope>NUCLEOTIDE SEQUENCE [LARGE SCALE GENOMIC DNA]</scope>
    <source>
        <strain evidence="1 2">FXJ1.1311</strain>
    </source>
</reference>
<dbReference type="Proteomes" id="UP000316639">
    <property type="component" value="Unassembled WGS sequence"/>
</dbReference>
<name>A0A563EUA5_9PSEU</name>
<comment type="caution">
    <text evidence="1">The sequence shown here is derived from an EMBL/GenBank/DDBJ whole genome shotgun (WGS) entry which is preliminary data.</text>
</comment>
<sequence>MLSFSPELVELAVQLLREHSELPELGSVNVTEFGTGRISLHLSVGHESQLHAVALWAQALRTDVVLSWQSGTDVKVTATAQVLAADLAQPARVEVWAYLDLPEVLTAVTVLGIAPGAGTGPVHIGPARVLQLLGAAPAGDLAVAR</sequence>
<evidence type="ECO:0000313" key="2">
    <source>
        <dbReference type="Proteomes" id="UP000316639"/>
    </source>
</evidence>
<keyword evidence="2" id="KW-1185">Reference proteome</keyword>
<evidence type="ECO:0000313" key="1">
    <source>
        <dbReference type="EMBL" id="TWP51250.1"/>
    </source>
</evidence>
<proteinExistence type="predicted"/>
<dbReference type="RefSeq" id="WP_146352925.1">
    <property type="nucleotide sequence ID" value="NZ_VOBR01000009.1"/>
</dbReference>
<organism evidence="1 2">
    <name type="scientific">Lentzea tibetensis</name>
    <dbReference type="NCBI Taxonomy" id="2591470"/>
    <lineage>
        <taxon>Bacteria</taxon>
        <taxon>Bacillati</taxon>
        <taxon>Actinomycetota</taxon>
        <taxon>Actinomycetes</taxon>
        <taxon>Pseudonocardiales</taxon>
        <taxon>Pseudonocardiaceae</taxon>
        <taxon>Lentzea</taxon>
    </lineage>
</organism>
<gene>
    <name evidence="1" type="ORF">FKR81_16695</name>
</gene>
<protein>
    <submittedName>
        <fullName evidence="1">Uncharacterized protein</fullName>
    </submittedName>
</protein>
<dbReference type="AlphaFoldDB" id="A0A563EUA5"/>